<protein>
    <submittedName>
        <fullName evidence="3">Universal stress protein</fullName>
    </submittedName>
</protein>
<dbReference type="Pfam" id="PF00582">
    <property type="entry name" value="Usp"/>
    <property type="match status" value="2"/>
</dbReference>
<name>A0A8J3JUJ2_9ACTN</name>
<keyword evidence="4" id="KW-1185">Reference proteome</keyword>
<gene>
    <name evidence="3" type="ORF">Cba03nite_66570</name>
</gene>
<dbReference type="SUPFAM" id="SSF52402">
    <property type="entry name" value="Adenine nucleotide alpha hydrolases-like"/>
    <property type="match status" value="2"/>
</dbReference>
<accession>A0A8J3JUJ2</accession>
<sequence length="300" mass="31178">MTVELTGPVVVGVDGSPAATVALHWAADEAALRGLPLKIVYVSEDPGPREGSSTEDVALTSAGHKVTEHAMAEVREQRPDVTLTAEVLRDDPAHGLIRESETASMVVVGSRGHGGFHDLMLGSTSLQVAMHGKSTVVVVRPPAPPERAGQGAVGRIVVGVDGSPQSGTALAFAFAEAELRGCGITAVHAWMGPITTGAAGMPFVYDVDTLRDQEQSVLDTSLAGWHDQHPHIDLHRVTVESSAAAALTEQSMGALMVVVGCRGLGGFTGLLLGSVSQALIHHAGCPVVVAHRRDDHFTLT</sequence>
<comment type="caution">
    <text evidence="3">The sequence shown here is derived from an EMBL/GenBank/DDBJ whole genome shotgun (WGS) entry which is preliminary data.</text>
</comment>
<evidence type="ECO:0000313" key="4">
    <source>
        <dbReference type="Proteomes" id="UP000601223"/>
    </source>
</evidence>
<dbReference type="PANTHER" id="PTHR46268">
    <property type="entry name" value="STRESS RESPONSE PROTEIN NHAX"/>
    <property type="match status" value="1"/>
</dbReference>
<dbReference type="InterPro" id="IPR006016">
    <property type="entry name" value="UspA"/>
</dbReference>
<feature type="domain" description="UspA" evidence="2">
    <location>
        <begin position="8"/>
        <end position="140"/>
    </location>
</feature>
<organism evidence="3 4">
    <name type="scientific">Catellatospora bangladeshensis</name>
    <dbReference type="NCBI Taxonomy" id="310355"/>
    <lineage>
        <taxon>Bacteria</taxon>
        <taxon>Bacillati</taxon>
        <taxon>Actinomycetota</taxon>
        <taxon>Actinomycetes</taxon>
        <taxon>Micromonosporales</taxon>
        <taxon>Micromonosporaceae</taxon>
        <taxon>Catellatospora</taxon>
    </lineage>
</organism>
<evidence type="ECO:0000256" key="1">
    <source>
        <dbReference type="ARBA" id="ARBA00008791"/>
    </source>
</evidence>
<reference evidence="3 4" key="1">
    <citation type="submission" date="2021-01" db="EMBL/GenBank/DDBJ databases">
        <title>Whole genome shotgun sequence of Catellatospora bangladeshensis NBRC 107357.</title>
        <authorList>
            <person name="Komaki H."/>
            <person name="Tamura T."/>
        </authorList>
    </citation>
    <scope>NUCLEOTIDE SEQUENCE [LARGE SCALE GENOMIC DNA]</scope>
    <source>
        <strain evidence="3 4">NBRC 107357</strain>
    </source>
</reference>
<proteinExistence type="inferred from homology"/>
<dbReference type="InterPro" id="IPR014729">
    <property type="entry name" value="Rossmann-like_a/b/a_fold"/>
</dbReference>
<dbReference type="AlphaFoldDB" id="A0A8J3JUJ2"/>
<dbReference type="InterPro" id="IPR006015">
    <property type="entry name" value="Universal_stress_UspA"/>
</dbReference>
<feature type="domain" description="UspA" evidence="2">
    <location>
        <begin position="155"/>
        <end position="290"/>
    </location>
</feature>
<dbReference type="PRINTS" id="PR01438">
    <property type="entry name" value="UNVRSLSTRESS"/>
</dbReference>
<evidence type="ECO:0000259" key="2">
    <source>
        <dbReference type="Pfam" id="PF00582"/>
    </source>
</evidence>
<dbReference type="EMBL" id="BONF01000045">
    <property type="protein sequence ID" value="GIF85308.1"/>
    <property type="molecule type" value="Genomic_DNA"/>
</dbReference>
<dbReference type="PANTHER" id="PTHR46268:SF6">
    <property type="entry name" value="UNIVERSAL STRESS PROTEIN UP12"/>
    <property type="match status" value="1"/>
</dbReference>
<comment type="similarity">
    <text evidence="1">Belongs to the universal stress protein A family.</text>
</comment>
<evidence type="ECO:0000313" key="3">
    <source>
        <dbReference type="EMBL" id="GIF85308.1"/>
    </source>
</evidence>
<dbReference type="Proteomes" id="UP000601223">
    <property type="component" value="Unassembled WGS sequence"/>
</dbReference>
<dbReference type="Gene3D" id="3.40.50.620">
    <property type="entry name" value="HUPs"/>
    <property type="match status" value="2"/>
</dbReference>
<dbReference type="RefSeq" id="WP_203754966.1">
    <property type="nucleotide sequence ID" value="NZ_BONF01000045.1"/>
</dbReference>